<comment type="caution">
    <text evidence="3">The sequence shown here is derived from an EMBL/GenBank/DDBJ whole genome shotgun (WGS) entry which is preliminary data.</text>
</comment>
<feature type="signal peptide" evidence="2">
    <location>
        <begin position="1"/>
        <end position="20"/>
    </location>
</feature>
<organism evidence="3 5">
    <name type="scientific">Adineta steineri</name>
    <dbReference type="NCBI Taxonomy" id="433720"/>
    <lineage>
        <taxon>Eukaryota</taxon>
        <taxon>Metazoa</taxon>
        <taxon>Spiralia</taxon>
        <taxon>Gnathifera</taxon>
        <taxon>Rotifera</taxon>
        <taxon>Eurotatoria</taxon>
        <taxon>Bdelloidea</taxon>
        <taxon>Adinetida</taxon>
        <taxon>Adinetidae</taxon>
        <taxon>Adineta</taxon>
    </lineage>
</organism>
<dbReference type="EMBL" id="CAJOAY010000840">
    <property type="protein sequence ID" value="CAF3744761.1"/>
    <property type="molecule type" value="Genomic_DNA"/>
</dbReference>
<protein>
    <submittedName>
        <fullName evidence="3">Uncharacterized protein</fullName>
    </submittedName>
</protein>
<keyword evidence="1" id="KW-0472">Membrane</keyword>
<feature type="transmembrane region" description="Helical" evidence="1">
    <location>
        <begin position="225"/>
        <end position="245"/>
    </location>
</feature>
<keyword evidence="1" id="KW-0812">Transmembrane</keyword>
<name>A0A818T7X7_9BILA</name>
<feature type="chain" id="PRO_5036234104" evidence="2">
    <location>
        <begin position="21"/>
        <end position="303"/>
    </location>
</feature>
<reference evidence="3" key="1">
    <citation type="submission" date="2021-02" db="EMBL/GenBank/DDBJ databases">
        <authorList>
            <person name="Nowell W R."/>
        </authorList>
    </citation>
    <scope>NUCLEOTIDE SEQUENCE</scope>
</reference>
<gene>
    <name evidence="4" type="ORF">OKA104_LOCUS15327</name>
    <name evidence="3" type="ORF">OXD698_LOCUS10720</name>
</gene>
<sequence length="303" mass="33147">MSCHLFLVVTLGILYNLVSCISGHAYFIYPTPRNTYCANSSCTTAGALGAQGPIWSLLANSTLSSISPTTQTTCNGSTLILAAPVGNTYDPGFQGKTAASWSAGSIQTFQIFVSQLHPIENQTIYPTDGWQIRYRDGTQNGSTFSPINFTYVNVSTTPSIGPAPGAGFQLGQIVFATITVPSSATKDGIFQFFWRNNEVYTGFMWLSCIDITITSFGTNIPVPSIFTIIIAALLTIRSVVLHVYADVQIDLEKIRHKIGYVLACGVENNKQFYSLKDHLSEDKIVTIMNDSRKDVNNYNKMKN</sequence>
<evidence type="ECO:0000313" key="4">
    <source>
        <dbReference type="EMBL" id="CAF3744761.1"/>
    </source>
</evidence>
<evidence type="ECO:0000313" key="3">
    <source>
        <dbReference type="EMBL" id="CAF3678088.1"/>
    </source>
</evidence>
<accession>A0A818T7X7</accession>
<evidence type="ECO:0000313" key="5">
    <source>
        <dbReference type="Proteomes" id="UP000663844"/>
    </source>
</evidence>
<evidence type="ECO:0000256" key="1">
    <source>
        <dbReference type="SAM" id="Phobius"/>
    </source>
</evidence>
<proteinExistence type="predicted"/>
<dbReference type="Proteomes" id="UP000663881">
    <property type="component" value="Unassembled WGS sequence"/>
</dbReference>
<keyword evidence="1" id="KW-1133">Transmembrane helix</keyword>
<dbReference type="EMBL" id="CAJOAZ010000580">
    <property type="protein sequence ID" value="CAF3678088.1"/>
    <property type="molecule type" value="Genomic_DNA"/>
</dbReference>
<dbReference type="AlphaFoldDB" id="A0A818T7X7"/>
<evidence type="ECO:0000256" key="2">
    <source>
        <dbReference type="SAM" id="SignalP"/>
    </source>
</evidence>
<dbReference type="Proteomes" id="UP000663844">
    <property type="component" value="Unassembled WGS sequence"/>
</dbReference>
<keyword evidence="2" id="KW-0732">Signal</keyword>